<sequence>MSAPLYNQDILRLAASIPHHARLADPQARVERRSPTCGSRITADVRMEGGRLAELGLDVKACALGQASASLMARHAIGLTVAELDQARDLLTAWLAGESDDLDFWPGLDVLAPARGYPARHPSIRLGFEAVAEAARQAAS</sequence>
<proteinExistence type="predicted"/>
<dbReference type="AlphaFoldDB" id="A0A562KR03"/>
<dbReference type="Gene3D" id="3.90.1010.10">
    <property type="match status" value="1"/>
</dbReference>
<dbReference type="GO" id="GO:0005506">
    <property type="term" value="F:iron ion binding"/>
    <property type="evidence" value="ECO:0007669"/>
    <property type="project" value="InterPro"/>
</dbReference>
<protein>
    <submittedName>
        <fullName evidence="1">NifU-like protein involved in Fe-S cluster formation</fullName>
    </submittedName>
</protein>
<keyword evidence="2" id="KW-1185">Reference proteome</keyword>
<gene>
    <name evidence="1" type="ORF">IQ35_00452</name>
</gene>
<dbReference type="InterPro" id="IPR002871">
    <property type="entry name" value="NIF_FeS_clus_asmbl_NifU_N"/>
</dbReference>
<dbReference type="Proteomes" id="UP000316624">
    <property type="component" value="Unassembled WGS sequence"/>
</dbReference>
<comment type="caution">
    <text evidence="1">The sequence shown here is derived from an EMBL/GenBank/DDBJ whole genome shotgun (WGS) entry which is preliminary data.</text>
</comment>
<evidence type="ECO:0000313" key="2">
    <source>
        <dbReference type="Proteomes" id="UP000316624"/>
    </source>
</evidence>
<dbReference type="CDD" id="cd06664">
    <property type="entry name" value="IscU_like"/>
    <property type="match status" value="1"/>
</dbReference>
<organism evidence="1 2">
    <name type="scientific">Sphingobium wenxiniae (strain DSM 21828 / CGMCC 1.7748 / JZ-1)</name>
    <dbReference type="NCBI Taxonomy" id="595605"/>
    <lineage>
        <taxon>Bacteria</taxon>
        <taxon>Pseudomonadati</taxon>
        <taxon>Pseudomonadota</taxon>
        <taxon>Alphaproteobacteria</taxon>
        <taxon>Sphingomonadales</taxon>
        <taxon>Sphingomonadaceae</taxon>
        <taxon>Sphingobium</taxon>
    </lineage>
</organism>
<dbReference type="SUPFAM" id="SSF82649">
    <property type="entry name" value="SufE/NifU"/>
    <property type="match status" value="1"/>
</dbReference>
<dbReference type="RefSeq" id="WP_145071834.1">
    <property type="nucleotide sequence ID" value="NZ_JACIIY010000001.1"/>
</dbReference>
<dbReference type="GO" id="GO:0051536">
    <property type="term" value="F:iron-sulfur cluster binding"/>
    <property type="evidence" value="ECO:0007669"/>
    <property type="project" value="InterPro"/>
</dbReference>
<accession>A0A562KR03</accession>
<reference evidence="1 2" key="1">
    <citation type="journal article" date="2015" name="Stand. Genomic Sci.">
        <title>Genomic Encyclopedia of Bacterial and Archaeal Type Strains, Phase III: the genomes of soil and plant-associated and newly described type strains.</title>
        <authorList>
            <person name="Whitman W.B."/>
            <person name="Woyke T."/>
            <person name="Klenk H.P."/>
            <person name="Zhou Y."/>
            <person name="Lilburn T.G."/>
            <person name="Beck B.J."/>
            <person name="De Vos P."/>
            <person name="Vandamme P."/>
            <person name="Eisen J.A."/>
            <person name="Garrity G."/>
            <person name="Hugenholtz P."/>
            <person name="Kyrpides N.C."/>
        </authorList>
    </citation>
    <scope>NUCLEOTIDE SEQUENCE [LARGE SCALE GENOMIC DNA]</scope>
    <source>
        <strain evidence="1 2">CGMCC 1.7748</strain>
    </source>
</reference>
<evidence type="ECO:0000313" key="1">
    <source>
        <dbReference type="EMBL" id="TWH97851.1"/>
    </source>
</evidence>
<name>A0A562KR03_SPHWJ</name>
<dbReference type="EMBL" id="VLKK01000001">
    <property type="protein sequence ID" value="TWH97851.1"/>
    <property type="molecule type" value="Genomic_DNA"/>
</dbReference>
<dbReference type="GO" id="GO:0016226">
    <property type="term" value="P:iron-sulfur cluster assembly"/>
    <property type="evidence" value="ECO:0007669"/>
    <property type="project" value="InterPro"/>
</dbReference>